<evidence type="ECO:0000313" key="2">
    <source>
        <dbReference type="EMBL" id="MDI9242633.1"/>
    </source>
</evidence>
<accession>A0AAP4BCH7</accession>
<protein>
    <recommendedName>
        <fullName evidence="4">DUF3221 domain-containing protein</fullName>
    </recommendedName>
</protein>
<sequence length="140" mass="15322">MKKMRYLLVLFLALGMLESCGEKGNGWFDAEVIAVDEETIIVKPVDNPEAAAPESVKNADEIHLSLKGFGIEISSGGLEKGDKIRAAFNEDSVDEKAGIIKIVFQIYKYGDDGELTLVSNPIWGQVTEEIGVLEEYSSPK</sequence>
<dbReference type="EMBL" id="JASGBQ010000016">
    <property type="protein sequence ID" value="MDI9242633.1"/>
    <property type="molecule type" value="Genomic_DNA"/>
</dbReference>
<feature type="signal peptide" evidence="1">
    <location>
        <begin position="1"/>
        <end position="21"/>
    </location>
</feature>
<comment type="caution">
    <text evidence="2">The sequence shown here is derived from an EMBL/GenBank/DDBJ whole genome shotgun (WGS) entry which is preliminary data.</text>
</comment>
<proteinExistence type="predicted"/>
<evidence type="ECO:0008006" key="4">
    <source>
        <dbReference type="Google" id="ProtNLM"/>
    </source>
</evidence>
<gene>
    <name evidence="2" type="ORF">QJ036_09140</name>
</gene>
<keyword evidence="1" id="KW-0732">Signal</keyword>
<keyword evidence="3" id="KW-1185">Reference proteome</keyword>
<dbReference type="Proteomes" id="UP001300383">
    <property type="component" value="Unassembled WGS sequence"/>
</dbReference>
<evidence type="ECO:0000313" key="3">
    <source>
        <dbReference type="Proteomes" id="UP001300383"/>
    </source>
</evidence>
<dbReference type="AlphaFoldDB" id="A0AAP4BCH7"/>
<name>A0AAP4BCH7_9FIRM</name>
<reference evidence="2 3" key="1">
    <citation type="submission" date="2023-05" db="EMBL/GenBank/DDBJ databases">
        <title>[ruminococcus] sp. nov., isolated from a pig farm feces dump.</title>
        <authorList>
            <person name="Chang Y.-H."/>
        </authorList>
    </citation>
    <scope>NUCLEOTIDE SEQUENCE [LARGE SCALE GENOMIC DNA]</scope>
    <source>
        <strain evidence="2 3">YH-rum2234</strain>
    </source>
</reference>
<dbReference type="RefSeq" id="WP_283231080.1">
    <property type="nucleotide sequence ID" value="NZ_JASGBQ010000016.1"/>
</dbReference>
<evidence type="ECO:0000256" key="1">
    <source>
        <dbReference type="SAM" id="SignalP"/>
    </source>
</evidence>
<organism evidence="2 3">
    <name type="scientific">Fusibacillus kribbianus</name>
    <dbReference type="NCBI Taxonomy" id="3044208"/>
    <lineage>
        <taxon>Bacteria</taxon>
        <taxon>Bacillati</taxon>
        <taxon>Bacillota</taxon>
        <taxon>Clostridia</taxon>
        <taxon>Lachnospirales</taxon>
        <taxon>Lachnospiraceae</taxon>
        <taxon>Fusibacillus</taxon>
    </lineage>
</organism>
<feature type="chain" id="PRO_5042826190" description="DUF3221 domain-containing protein" evidence="1">
    <location>
        <begin position="22"/>
        <end position="140"/>
    </location>
</feature>